<comment type="similarity">
    <text evidence="8">Belongs to the HSF family. Class A subfamily.</text>
</comment>
<feature type="region of interest" description="Disordered" evidence="10">
    <location>
        <begin position="1"/>
        <end position="43"/>
    </location>
</feature>
<dbReference type="InterPro" id="IPR036388">
    <property type="entry name" value="WH-like_DNA-bd_sf"/>
</dbReference>
<keyword evidence="13" id="KW-1185">Reference proteome</keyword>
<comment type="caution">
    <text evidence="12">The sequence shown here is derived from an EMBL/GenBank/DDBJ whole genome shotgun (WGS) entry which is preliminary data.</text>
</comment>
<dbReference type="PRINTS" id="PR00056">
    <property type="entry name" value="HSFDOMAIN"/>
</dbReference>
<dbReference type="FunFam" id="1.10.10.10:FF:000057">
    <property type="entry name" value="Heat shock transcription factor 1"/>
    <property type="match status" value="1"/>
</dbReference>
<keyword evidence="6" id="KW-0804">Transcription</keyword>
<dbReference type="STRING" id="93759.A0A1R3JEW6"/>
<evidence type="ECO:0000256" key="8">
    <source>
        <dbReference type="ARBA" id="ARBA00061350"/>
    </source>
</evidence>
<dbReference type="AlphaFoldDB" id="A0A1R3JEW6"/>
<name>A0A1R3JEW6_9ROSI</name>
<gene>
    <name evidence="12" type="ORF">COLO4_16970</name>
</gene>
<keyword evidence="3" id="KW-0805">Transcription regulation</keyword>
<dbReference type="Pfam" id="PF00447">
    <property type="entry name" value="HSF_DNA-bind"/>
    <property type="match status" value="1"/>
</dbReference>
<feature type="compositionally biased region" description="Low complexity" evidence="10">
    <location>
        <begin position="142"/>
        <end position="154"/>
    </location>
</feature>
<dbReference type="GO" id="GO:0006357">
    <property type="term" value="P:regulation of transcription by RNA polymerase II"/>
    <property type="evidence" value="ECO:0007669"/>
    <property type="project" value="TreeGrafter"/>
</dbReference>
<evidence type="ECO:0000256" key="5">
    <source>
        <dbReference type="ARBA" id="ARBA00023125"/>
    </source>
</evidence>
<comment type="subcellular location">
    <subcellularLocation>
        <location evidence="1">Nucleus</location>
    </subcellularLocation>
</comment>
<dbReference type="SMART" id="SM00415">
    <property type="entry name" value="HSF"/>
    <property type="match status" value="1"/>
</dbReference>
<dbReference type="OrthoDB" id="60033at2759"/>
<evidence type="ECO:0000259" key="11">
    <source>
        <dbReference type="PROSITE" id="PS00434"/>
    </source>
</evidence>
<dbReference type="GO" id="GO:0005634">
    <property type="term" value="C:nucleus"/>
    <property type="evidence" value="ECO:0007669"/>
    <property type="project" value="UniProtKB-SubCell"/>
</dbReference>
<reference evidence="13" key="1">
    <citation type="submission" date="2013-09" db="EMBL/GenBank/DDBJ databases">
        <title>Corchorus olitorius genome sequencing.</title>
        <authorList>
            <person name="Alam M."/>
            <person name="Haque M.S."/>
            <person name="Islam M.S."/>
            <person name="Emdad E.M."/>
            <person name="Islam M.M."/>
            <person name="Ahmed B."/>
            <person name="Halim A."/>
            <person name="Hossen Q.M.M."/>
            <person name="Hossain M.Z."/>
            <person name="Ahmed R."/>
            <person name="Khan M.M."/>
            <person name="Islam R."/>
            <person name="Rashid M.M."/>
            <person name="Khan S.A."/>
            <person name="Rahman M.S."/>
            <person name="Alam M."/>
            <person name="Yahiya A.S."/>
            <person name="Khan M.S."/>
            <person name="Azam M.S."/>
            <person name="Haque T."/>
            <person name="Lashkar M.Z.H."/>
            <person name="Akhand A.I."/>
            <person name="Morshed G."/>
            <person name="Roy S."/>
            <person name="Uddin K.S."/>
            <person name="Rabeya T."/>
            <person name="Hossain A.S."/>
            <person name="Chowdhury A."/>
            <person name="Snigdha A.R."/>
            <person name="Mortoza M.S."/>
            <person name="Matin S.A."/>
            <person name="Hoque S.M.E."/>
            <person name="Islam M.K."/>
            <person name="Roy D.K."/>
            <person name="Haider R."/>
            <person name="Moosa M.M."/>
            <person name="Elias S.M."/>
            <person name="Hasan A.M."/>
            <person name="Jahan S."/>
            <person name="Shafiuddin M."/>
            <person name="Mahmood N."/>
            <person name="Shommy N.S."/>
        </authorList>
    </citation>
    <scope>NUCLEOTIDE SEQUENCE [LARGE SCALE GENOMIC DNA]</scope>
    <source>
        <strain evidence="13">cv. O-4</strain>
    </source>
</reference>
<dbReference type="PANTHER" id="PTHR10015">
    <property type="entry name" value="HEAT SHOCK TRANSCRIPTION FACTOR"/>
    <property type="match status" value="1"/>
</dbReference>
<evidence type="ECO:0000313" key="12">
    <source>
        <dbReference type="EMBL" id="OMO93337.1"/>
    </source>
</evidence>
<feature type="coiled-coil region" evidence="9">
    <location>
        <begin position="163"/>
        <end position="190"/>
    </location>
</feature>
<feature type="compositionally biased region" description="Basic and acidic residues" evidence="10">
    <location>
        <begin position="510"/>
        <end position="522"/>
    </location>
</feature>
<feature type="region of interest" description="Disordered" evidence="10">
    <location>
        <begin position="488"/>
        <end position="535"/>
    </location>
</feature>
<keyword evidence="2" id="KW-0597">Phosphoprotein</keyword>
<dbReference type="Gene3D" id="1.10.10.10">
    <property type="entry name" value="Winged helix-like DNA-binding domain superfamily/Winged helix DNA-binding domain"/>
    <property type="match status" value="1"/>
</dbReference>
<organism evidence="12 13">
    <name type="scientific">Corchorus olitorius</name>
    <dbReference type="NCBI Taxonomy" id="93759"/>
    <lineage>
        <taxon>Eukaryota</taxon>
        <taxon>Viridiplantae</taxon>
        <taxon>Streptophyta</taxon>
        <taxon>Embryophyta</taxon>
        <taxon>Tracheophyta</taxon>
        <taxon>Spermatophyta</taxon>
        <taxon>Magnoliopsida</taxon>
        <taxon>eudicotyledons</taxon>
        <taxon>Gunneridae</taxon>
        <taxon>Pentapetalae</taxon>
        <taxon>rosids</taxon>
        <taxon>malvids</taxon>
        <taxon>Malvales</taxon>
        <taxon>Malvaceae</taxon>
        <taxon>Grewioideae</taxon>
        <taxon>Apeibeae</taxon>
        <taxon>Corchorus</taxon>
    </lineage>
</organism>
<evidence type="ECO:0000256" key="7">
    <source>
        <dbReference type="ARBA" id="ARBA00023242"/>
    </source>
</evidence>
<dbReference type="InterPro" id="IPR000232">
    <property type="entry name" value="HSF_DNA-bd"/>
</dbReference>
<sequence>MDGVSSSSNSQNDASTSGGGSQTAAQPQPTPQPVAVQSANAPPPFLSKTYDMVDDPATDGIVSWSPTNNSFIVWNPPEFARDLLPKYFKHNNFSSFVRQLNTYGFRKVDPDRWEFANEGFLRGQKHLLKNITRRKPAHGHGHQQTQQPHGQSSSVGACVEVGKFGLEEEVERLKRDKNVLMQELVRLRQQQQSTDNQLQTMVQRLQGMEQRQQQMMSFLAKAVQSPGFLAQFVQQQNESNRRISEANKKRRLKQDGIIDNEHCTPPDGQIIKYQPLMNEKAMLRQIMKGDASPRLDSFNNSNENFLIGDDLSSPGGIDGGNSSTRVSGVTLQEVPPTSGQSTYVPTTSAISGLCPSAAISEMQTSPRATTSEKMTTAPFPDVSVPVGAQKPSSIPVPQADIVMPEISSITEMVPETIVNIPAENYMGPETGKDGFIDPSTLVTNGSIPIELDDIGSDPDINALLENALLENPHLWAEYDFLVESPSLEDIEPSSMDDKSKGNEAQPMDNGLDKSQHNMDKLTEQMGHLGSDNKMI</sequence>
<proteinExistence type="inferred from homology"/>
<dbReference type="InterPro" id="IPR036390">
    <property type="entry name" value="WH_DNA-bd_sf"/>
</dbReference>
<keyword evidence="7" id="KW-0539">Nucleus</keyword>
<dbReference type="Proteomes" id="UP000187203">
    <property type="component" value="Unassembled WGS sequence"/>
</dbReference>
<evidence type="ECO:0000256" key="1">
    <source>
        <dbReference type="ARBA" id="ARBA00004123"/>
    </source>
</evidence>
<accession>A0A1R3JEW6</accession>
<dbReference type="PANTHER" id="PTHR10015:SF436">
    <property type="entry name" value="HEAT STRESS TRANSCRIPTION FACTOR A-1D"/>
    <property type="match status" value="1"/>
</dbReference>
<keyword evidence="4 12" id="KW-0346">Stress response</keyword>
<evidence type="ECO:0000256" key="4">
    <source>
        <dbReference type="ARBA" id="ARBA00023016"/>
    </source>
</evidence>
<dbReference type="GO" id="GO:0000978">
    <property type="term" value="F:RNA polymerase II cis-regulatory region sequence-specific DNA binding"/>
    <property type="evidence" value="ECO:0007669"/>
    <property type="project" value="TreeGrafter"/>
</dbReference>
<evidence type="ECO:0000256" key="6">
    <source>
        <dbReference type="ARBA" id="ARBA00023163"/>
    </source>
</evidence>
<evidence type="ECO:0000256" key="9">
    <source>
        <dbReference type="SAM" id="Coils"/>
    </source>
</evidence>
<dbReference type="PROSITE" id="PS00434">
    <property type="entry name" value="HSF_DOMAIN"/>
    <property type="match status" value="1"/>
</dbReference>
<evidence type="ECO:0000313" key="13">
    <source>
        <dbReference type="Proteomes" id="UP000187203"/>
    </source>
</evidence>
<dbReference type="SUPFAM" id="SSF46785">
    <property type="entry name" value="Winged helix' DNA-binding domain"/>
    <property type="match status" value="1"/>
</dbReference>
<protein>
    <submittedName>
        <fullName evidence="12">Heat shock factor (HSF)-type, DNA-binding protein</fullName>
    </submittedName>
</protein>
<evidence type="ECO:0000256" key="2">
    <source>
        <dbReference type="ARBA" id="ARBA00022553"/>
    </source>
</evidence>
<keyword evidence="9" id="KW-0175">Coiled coil</keyword>
<dbReference type="GO" id="GO:0003700">
    <property type="term" value="F:DNA-binding transcription factor activity"/>
    <property type="evidence" value="ECO:0007669"/>
    <property type="project" value="InterPro"/>
</dbReference>
<evidence type="ECO:0000256" key="3">
    <source>
        <dbReference type="ARBA" id="ARBA00023015"/>
    </source>
</evidence>
<keyword evidence="5 12" id="KW-0238">DNA-binding</keyword>
<dbReference type="EMBL" id="AWUE01016273">
    <property type="protein sequence ID" value="OMO93337.1"/>
    <property type="molecule type" value="Genomic_DNA"/>
</dbReference>
<feature type="region of interest" description="Disordered" evidence="10">
    <location>
        <begin position="135"/>
        <end position="154"/>
    </location>
</feature>
<feature type="compositionally biased region" description="Low complexity" evidence="10">
    <location>
        <begin position="1"/>
        <end position="39"/>
    </location>
</feature>
<feature type="domain" description="HSF-type DNA-binding" evidence="11">
    <location>
        <begin position="84"/>
        <end position="108"/>
    </location>
</feature>
<evidence type="ECO:0000256" key="10">
    <source>
        <dbReference type="SAM" id="MobiDB-lite"/>
    </source>
</evidence>
<dbReference type="GO" id="GO:0034605">
    <property type="term" value="P:cellular response to heat"/>
    <property type="evidence" value="ECO:0007669"/>
    <property type="project" value="TreeGrafter"/>
</dbReference>